<sequence length="45" mass="4691">VGSGRCSSPGTGPLSPAEGPRWHAHHANPLHHALLSSSLKRGKEL</sequence>
<accession>A0A8S4QYN3</accession>
<dbReference type="EMBL" id="CAKXAJ010020970">
    <property type="protein sequence ID" value="CAH2225597.1"/>
    <property type="molecule type" value="Genomic_DNA"/>
</dbReference>
<feature type="non-terminal residue" evidence="2">
    <location>
        <position position="1"/>
    </location>
</feature>
<organism evidence="2 3">
    <name type="scientific">Pararge aegeria aegeria</name>
    <dbReference type="NCBI Taxonomy" id="348720"/>
    <lineage>
        <taxon>Eukaryota</taxon>
        <taxon>Metazoa</taxon>
        <taxon>Ecdysozoa</taxon>
        <taxon>Arthropoda</taxon>
        <taxon>Hexapoda</taxon>
        <taxon>Insecta</taxon>
        <taxon>Pterygota</taxon>
        <taxon>Neoptera</taxon>
        <taxon>Endopterygota</taxon>
        <taxon>Lepidoptera</taxon>
        <taxon>Glossata</taxon>
        <taxon>Ditrysia</taxon>
        <taxon>Papilionoidea</taxon>
        <taxon>Nymphalidae</taxon>
        <taxon>Satyrinae</taxon>
        <taxon>Satyrini</taxon>
        <taxon>Parargina</taxon>
        <taxon>Pararge</taxon>
    </lineage>
</organism>
<feature type="compositionally biased region" description="Polar residues" evidence="1">
    <location>
        <begin position="1"/>
        <end position="10"/>
    </location>
</feature>
<evidence type="ECO:0000313" key="3">
    <source>
        <dbReference type="Proteomes" id="UP000838756"/>
    </source>
</evidence>
<protein>
    <submittedName>
        <fullName evidence="2">Jg20557 protein</fullName>
    </submittedName>
</protein>
<reference evidence="2" key="1">
    <citation type="submission" date="2022-03" db="EMBL/GenBank/DDBJ databases">
        <authorList>
            <person name="Lindestad O."/>
        </authorList>
    </citation>
    <scope>NUCLEOTIDE SEQUENCE</scope>
</reference>
<dbReference type="Proteomes" id="UP000838756">
    <property type="component" value="Unassembled WGS sequence"/>
</dbReference>
<feature type="region of interest" description="Disordered" evidence="1">
    <location>
        <begin position="1"/>
        <end position="28"/>
    </location>
</feature>
<name>A0A8S4QYN3_9NEOP</name>
<dbReference type="AlphaFoldDB" id="A0A8S4QYN3"/>
<proteinExistence type="predicted"/>
<keyword evidence="3" id="KW-1185">Reference proteome</keyword>
<comment type="caution">
    <text evidence="2">The sequence shown here is derived from an EMBL/GenBank/DDBJ whole genome shotgun (WGS) entry which is preliminary data.</text>
</comment>
<evidence type="ECO:0000313" key="2">
    <source>
        <dbReference type="EMBL" id="CAH2225597.1"/>
    </source>
</evidence>
<gene>
    <name evidence="2" type="primary">jg20557</name>
    <name evidence="2" type="ORF">PAEG_LOCUS6982</name>
</gene>
<evidence type="ECO:0000256" key="1">
    <source>
        <dbReference type="SAM" id="MobiDB-lite"/>
    </source>
</evidence>